<protein>
    <recommendedName>
        <fullName evidence="11">PLAT domain-containing protein</fullName>
    </recommendedName>
</protein>
<dbReference type="SMART" id="SM00303">
    <property type="entry name" value="GPS"/>
    <property type="match status" value="1"/>
</dbReference>
<comment type="caution">
    <text evidence="8">Lacks conserved residue(s) required for the propagation of feature annotation.</text>
</comment>
<evidence type="ECO:0000259" key="11">
    <source>
        <dbReference type="PROSITE" id="PS50095"/>
    </source>
</evidence>
<reference evidence="12 13" key="1">
    <citation type="submission" date="2022-12" db="EMBL/GenBank/DDBJ databases">
        <title>Chromosome-level genome of Tegillarca granosa.</title>
        <authorList>
            <person name="Kim J."/>
        </authorList>
    </citation>
    <scope>NUCLEOTIDE SEQUENCE [LARGE SCALE GENOMIC DNA]</scope>
    <source>
        <strain evidence="12">Teg-2019</strain>
        <tissue evidence="12">Adductor muscle</tissue>
    </source>
</reference>
<keyword evidence="3 10" id="KW-0812">Transmembrane</keyword>
<feature type="transmembrane region" description="Helical" evidence="10">
    <location>
        <begin position="852"/>
        <end position="871"/>
    </location>
</feature>
<dbReference type="Gene3D" id="2.60.220.50">
    <property type="match status" value="1"/>
</dbReference>
<dbReference type="InterPro" id="IPR046791">
    <property type="entry name" value="Polycystin_dom"/>
</dbReference>
<dbReference type="CDD" id="cd01752">
    <property type="entry name" value="PLAT_polycystin"/>
    <property type="match status" value="1"/>
</dbReference>
<dbReference type="InterPro" id="IPR001024">
    <property type="entry name" value="PLAT/LH2_dom"/>
</dbReference>
<feature type="domain" description="PLAT" evidence="11">
    <location>
        <begin position="406"/>
        <end position="525"/>
    </location>
</feature>
<feature type="transmembrane region" description="Helical" evidence="10">
    <location>
        <begin position="718"/>
        <end position="742"/>
    </location>
</feature>
<dbReference type="InterPro" id="IPR003915">
    <property type="entry name" value="PKD_2"/>
</dbReference>
<keyword evidence="6 10" id="KW-0472">Membrane</keyword>
<evidence type="ECO:0000256" key="2">
    <source>
        <dbReference type="ARBA" id="ARBA00007200"/>
    </source>
</evidence>
<dbReference type="PANTHER" id="PTHR10877:SF150">
    <property type="entry name" value="REJ DOMAIN-CONTAINING PROTEIN"/>
    <property type="match status" value="1"/>
</dbReference>
<keyword evidence="7" id="KW-0325">Glycoprotein</keyword>
<comment type="caution">
    <text evidence="12">The sequence shown here is derived from an EMBL/GenBank/DDBJ whole genome shotgun (WGS) entry which is preliminary data.</text>
</comment>
<dbReference type="InterPro" id="IPR036392">
    <property type="entry name" value="PLAT/LH2_dom_sf"/>
</dbReference>
<dbReference type="InterPro" id="IPR013122">
    <property type="entry name" value="PKD1_2_channel"/>
</dbReference>
<dbReference type="InterPro" id="IPR046338">
    <property type="entry name" value="GAIN_dom_sf"/>
</dbReference>
<dbReference type="PROSITE" id="PS50095">
    <property type="entry name" value="PLAT"/>
    <property type="match status" value="1"/>
</dbReference>
<dbReference type="SUPFAM" id="SSF49723">
    <property type="entry name" value="Lipase/lipooxygenase domain (PLAT/LH2 domain)"/>
    <property type="match status" value="1"/>
</dbReference>
<evidence type="ECO:0000256" key="10">
    <source>
        <dbReference type="SAM" id="Phobius"/>
    </source>
</evidence>
<feature type="transmembrane region" description="Helical" evidence="10">
    <location>
        <begin position="1201"/>
        <end position="1221"/>
    </location>
</feature>
<feature type="transmembrane region" description="Helical" evidence="10">
    <location>
        <begin position="1241"/>
        <end position="1263"/>
    </location>
</feature>
<evidence type="ECO:0000256" key="9">
    <source>
        <dbReference type="SAM" id="MobiDB-lite"/>
    </source>
</evidence>
<feature type="transmembrane region" description="Helical" evidence="10">
    <location>
        <begin position="363"/>
        <end position="381"/>
    </location>
</feature>
<evidence type="ECO:0000256" key="6">
    <source>
        <dbReference type="ARBA" id="ARBA00023136"/>
    </source>
</evidence>
<dbReference type="EMBL" id="JARBDR010000214">
    <property type="protein sequence ID" value="KAJ8317980.1"/>
    <property type="molecule type" value="Genomic_DNA"/>
</dbReference>
<evidence type="ECO:0000313" key="13">
    <source>
        <dbReference type="Proteomes" id="UP001217089"/>
    </source>
</evidence>
<dbReference type="Pfam" id="PF01825">
    <property type="entry name" value="GPS"/>
    <property type="match status" value="1"/>
</dbReference>
<proteinExistence type="inferred from homology"/>
<keyword evidence="13" id="KW-1185">Reference proteome</keyword>
<feature type="transmembrane region" description="Helical" evidence="10">
    <location>
        <begin position="1151"/>
        <end position="1172"/>
    </location>
</feature>
<dbReference type="Pfam" id="PF20519">
    <property type="entry name" value="Polycystin_dom"/>
    <property type="match status" value="1"/>
</dbReference>
<feature type="transmembrane region" description="Helical" evidence="10">
    <location>
        <begin position="1299"/>
        <end position="1324"/>
    </location>
</feature>
<dbReference type="Pfam" id="PF08016">
    <property type="entry name" value="PKD_channel"/>
    <property type="match status" value="1"/>
</dbReference>
<evidence type="ECO:0000313" key="12">
    <source>
        <dbReference type="EMBL" id="KAJ8317980.1"/>
    </source>
</evidence>
<dbReference type="InterPro" id="IPR000203">
    <property type="entry name" value="GPS"/>
</dbReference>
<dbReference type="SMART" id="SM00308">
    <property type="entry name" value="LH2"/>
    <property type="match status" value="1"/>
</dbReference>
<evidence type="ECO:0000256" key="7">
    <source>
        <dbReference type="ARBA" id="ARBA00023180"/>
    </source>
</evidence>
<feature type="transmembrane region" description="Helical" evidence="10">
    <location>
        <begin position="1104"/>
        <end position="1131"/>
    </location>
</feature>
<sequence>MIRIMIPHRKSEHFESFSDNAENTLRKVFLNAMVPGEKPVVLKGNKVTISYDKTPINKLADKVVDLGDGGVTFPTDFCKLLDSCSSDQIVMIQGKSTSFLPNSYSNGAADLSPNSGSVDIQAFDDNGNALKIGNGNSEANLIIQIPLDKYMPIENAEYMVPFIPEREEEYFFYNSYEMSTSCGSAQIQFRLDDESVQFLAVIRFGDHPDVSTRQFDTVCMIPNDFALAGFHGNSTHPDPYTCFVNTNTVGGFKGKVYVGLRQLTVSEHNSYPNNDSVPTTLKKTDFMTNYTIKIMEACCKWWDTSVRDWSCEGCVVSNMTTSAHVVCICNHATTFAGGWAVVPNTIDWNFVFSNADFFKNPTLYITEIIIALVYFITVIWARRQDKKDVEKLGLAPLKDNDPRDKYYYEIVVVTGMRRNAGTESKVHFILSGELEETDVRSLTDEKRKIFQRGNVDGFLMACPRPLGNLNYLRVWHDNSGKGKFASWYMRSFVVRDVQTDEKFIFISNRWFAVEEDDGQVDRVIPVAGKEQMTEFSHLFTERTTKSLSDGHLWFSVVARPPQSRFTRVQRVSCCLCLLYMSMLTNAMWYGQQTESANALTFGPFALTTEQIFIGVASNLIVFPITFLIILLFRKSRPRKKRPSRVEEALHHKSRSATSMTDVNPTIKSGNNSPPVTSSQLLEGHQRPDTSCSRPGTSMSIVDVAKNNGKKKKKLELPWWVTIIAWILLILATLVSAAFVTFYGISFQDVKCKKWITSLLISFFSSVFITQPIKVFLVAIFFSLIVKNPGSGEDEDEDDEEKPKLSTDEDYLHERTEAFGVTRPRKVGYKPPDPKQLERAREERMKEIKMWAIVREIVFYAFFLWILLVISYRNRSYNMFLYKSSMERVFIITNETSQWFIKMKNKDDFWNWASTGLINGIRAGTYYNADPPLLMRGYINDKQSRLMGYATMRQVRIQRDTCRTPDPVRKVILECNSEYTMTQEDKGTYQIGWKPMTGNASADITREEYQYERASELNGYPYWGEMAVYSGGGYVVRLKGNTTVLRNKMLQLRDEGWIDRYTRAVFVEFTAMNPGINLFSISMLLSEFRPSGGLFPSYRFEPAMLLPYMNSAMLFQLACEIIYLIFIVVFLVKEARAIYRDRCAYFKEFWNLVEVAIIFMSVSATVIYFYRLFEVNKLTERFRISHGNEYMKFQYVGYWSEMMSYMIGWLVFLASLKFLKLLRFNKRMSLLASTLKASCKDLMHFSIIFNIVFLAFIQVFYLIYVANIKDFKTFISSVESGIVMMMGKFDIYEMIMVDPVLTQICIFFYVLTITFIIVNMFLSILNETFGAVRVDNTKQCNDYEIVEFMMNRFKMWTGFGTPNTRTWNPNDNQAETVEGKIDDFPDRIDQLLNSIHQMYMEKDRLDSLFEKNTESILMKKSHPAYTPSPHRSSIYEQPFKKGLTTVQTN</sequence>
<dbReference type="Pfam" id="PF01477">
    <property type="entry name" value="PLAT"/>
    <property type="match status" value="1"/>
</dbReference>
<evidence type="ECO:0000256" key="1">
    <source>
        <dbReference type="ARBA" id="ARBA00004141"/>
    </source>
</evidence>
<dbReference type="InterPro" id="IPR051223">
    <property type="entry name" value="Polycystin"/>
</dbReference>
<accession>A0ABQ9FNZ9</accession>
<organism evidence="12 13">
    <name type="scientific">Tegillarca granosa</name>
    <name type="common">Malaysian cockle</name>
    <name type="synonym">Anadara granosa</name>
    <dbReference type="NCBI Taxonomy" id="220873"/>
    <lineage>
        <taxon>Eukaryota</taxon>
        <taxon>Metazoa</taxon>
        <taxon>Spiralia</taxon>
        <taxon>Lophotrochozoa</taxon>
        <taxon>Mollusca</taxon>
        <taxon>Bivalvia</taxon>
        <taxon>Autobranchia</taxon>
        <taxon>Pteriomorphia</taxon>
        <taxon>Arcoida</taxon>
        <taxon>Arcoidea</taxon>
        <taxon>Arcidae</taxon>
        <taxon>Tegillarca</taxon>
    </lineage>
</organism>
<keyword evidence="5 10" id="KW-1133">Transmembrane helix</keyword>
<feature type="transmembrane region" description="Helical" evidence="10">
    <location>
        <begin position="571"/>
        <end position="591"/>
    </location>
</feature>
<dbReference type="Proteomes" id="UP001217089">
    <property type="component" value="Unassembled WGS sequence"/>
</dbReference>
<dbReference type="PRINTS" id="PR01433">
    <property type="entry name" value="POLYCYSTIN2"/>
</dbReference>
<name>A0ABQ9FNZ9_TEGGR</name>
<evidence type="ECO:0000256" key="5">
    <source>
        <dbReference type="ARBA" id="ARBA00022989"/>
    </source>
</evidence>
<dbReference type="Gene3D" id="2.60.60.20">
    <property type="entry name" value="PLAT/LH2 domain"/>
    <property type="match status" value="1"/>
</dbReference>
<feature type="compositionally biased region" description="Polar residues" evidence="9">
    <location>
        <begin position="655"/>
        <end position="680"/>
    </location>
</feature>
<feature type="region of interest" description="Disordered" evidence="9">
    <location>
        <begin position="642"/>
        <end position="696"/>
    </location>
</feature>
<feature type="transmembrane region" description="Helical" evidence="10">
    <location>
        <begin position="754"/>
        <end position="781"/>
    </location>
</feature>
<evidence type="ECO:0000256" key="8">
    <source>
        <dbReference type="PROSITE-ProRule" id="PRU00152"/>
    </source>
</evidence>
<comment type="similarity">
    <text evidence="2">Belongs to the polycystin family.</text>
</comment>
<feature type="transmembrane region" description="Helical" evidence="10">
    <location>
        <begin position="611"/>
        <end position="632"/>
    </location>
</feature>
<evidence type="ECO:0000256" key="4">
    <source>
        <dbReference type="ARBA" id="ARBA00022729"/>
    </source>
</evidence>
<gene>
    <name evidence="12" type="ORF">KUTeg_003071</name>
</gene>
<dbReference type="PANTHER" id="PTHR10877">
    <property type="entry name" value="POLYCYSTIN FAMILY MEMBER"/>
    <property type="match status" value="1"/>
</dbReference>
<evidence type="ECO:0000256" key="3">
    <source>
        <dbReference type="ARBA" id="ARBA00022692"/>
    </source>
</evidence>
<dbReference type="InterPro" id="IPR042060">
    <property type="entry name" value="PLAT_polycystin1"/>
</dbReference>
<keyword evidence="4" id="KW-0732">Signal</keyword>
<comment type="subcellular location">
    <subcellularLocation>
        <location evidence="1">Membrane</location>
        <topology evidence="1">Multi-pass membrane protein</topology>
    </subcellularLocation>
</comment>